<reference evidence="1 2" key="1">
    <citation type="submission" date="2019-01" db="EMBL/GenBank/DDBJ databases">
        <title>Draft genome sequences of three monokaryotic isolates of the white-rot basidiomycete fungus Dichomitus squalens.</title>
        <authorList>
            <consortium name="DOE Joint Genome Institute"/>
            <person name="Lopez S.C."/>
            <person name="Andreopoulos B."/>
            <person name="Pangilinan J."/>
            <person name="Lipzen A."/>
            <person name="Riley R."/>
            <person name="Ahrendt S."/>
            <person name="Ng V."/>
            <person name="Barry K."/>
            <person name="Daum C."/>
            <person name="Grigoriev I.V."/>
            <person name="Hilden K.S."/>
            <person name="Makela M.R."/>
            <person name="de Vries R.P."/>
        </authorList>
    </citation>
    <scope>NUCLEOTIDE SEQUENCE [LARGE SCALE GENOMIC DNA]</scope>
    <source>
        <strain evidence="1 2">CBS 464.89</strain>
    </source>
</reference>
<evidence type="ECO:0000313" key="2">
    <source>
        <dbReference type="Proteomes" id="UP000292082"/>
    </source>
</evidence>
<proteinExistence type="predicted"/>
<organism evidence="1 2">
    <name type="scientific">Dichomitus squalens</name>
    <dbReference type="NCBI Taxonomy" id="114155"/>
    <lineage>
        <taxon>Eukaryota</taxon>
        <taxon>Fungi</taxon>
        <taxon>Dikarya</taxon>
        <taxon>Basidiomycota</taxon>
        <taxon>Agaricomycotina</taxon>
        <taxon>Agaricomycetes</taxon>
        <taxon>Polyporales</taxon>
        <taxon>Polyporaceae</taxon>
        <taxon>Dichomitus</taxon>
    </lineage>
</organism>
<dbReference type="Proteomes" id="UP000292082">
    <property type="component" value="Unassembled WGS sequence"/>
</dbReference>
<dbReference type="EMBL" id="ML145149">
    <property type="protein sequence ID" value="TBU56544.1"/>
    <property type="molecule type" value="Genomic_DNA"/>
</dbReference>
<accession>A0A4Q9N8Z0</accession>
<name>A0A4Q9N8Z0_9APHY</name>
<dbReference type="AlphaFoldDB" id="A0A4Q9N8Z0"/>
<gene>
    <name evidence="1" type="ORF">BD310DRAFT_931142</name>
</gene>
<evidence type="ECO:0000313" key="1">
    <source>
        <dbReference type="EMBL" id="TBU56544.1"/>
    </source>
</evidence>
<protein>
    <submittedName>
        <fullName evidence="1">Uncharacterized protein</fullName>
    </submittedName>
</protein>
<keyword evidence="2" id="KW-1185">Reference proteome</keyword>
<sequence>MEGGPRASPAAPTREVGYAGMWAAELLVGRGHVDLQLDVIFLRRKSIACASCSSPRIGMAIPCNARIAAPALVCHRGLLLHTTTISGASATSILDIVAYTYRSRSPINTPSYWLKTRKFSSISVVRPEALDMAPVKRIATTSCGSYDAERCTSSAGGCC</sequence>